<reference evidence="1 2" key="1">
    <citation type="journal article" date="2022" name="New Phytol.">
        <title>Ecological generalism drives hyperdiversity of secondary metabolite gene clusters in xylarialean endophytes.</title>
        <authorList>
            <person name="Franco M.E.E."/>
            <person name="Wisecaver J.H."/>
            <person name="Arnold A.E."/>
            <person name="Ju Y.M."/>
            <person name="Slot J.C."/>
            <person name="Ahrendt S."/>
            <person name="Moore L.P."/>
            <person name="Eastman K.E."/>
            <person name="Scott K."/>
            <person name="Konkel Z."/>
            <person name="Mondo S.J."/>
            <person name="Kuo A."/>
            <person name="Hayes R.D."/>
            <person name="Haridas S."/>
            <person name="Andreopoulos B."/>
            <person name="Riley R."/>
            <person name="LaButti K."/>
            <person name="Pangilinan J."/>
            <person name="Lipzen A."/>
            <person name="Amirebrahimi M."/>
            <person name="Yan J."/>
            <person name="Adam C."/>
            <person name="Keymanesh K."/>
            <person name="Ng V."/>
            <person name="Louie K."/>
            <person name="Northen T."/>
            <person name="Drula E."/>
            <person name="Henrissat B."/>
            <person name="Hsieh H.M."/>
            <person name="Youens-Clark K."/>
            <person name="Lutzoni F."/>
            <person name="Miadlikowska J."/>
            <person name="Eastwood D.C."/>
            <person name="Hamelin R.C."/>
            <person name="Grigoriev I.V."/>
            <person name="U'Ren J.M."/>
        </authorList>
    </citation>
    <scope>NUCLEOTIDE SEQUENCE [LARGE SCALE GENOMIC DNA]</scope>
    <source>
        <strain evidence="1 2">ER1909</strain>
    </source>
</reference>
<comment type="caution">
    <text evidence="1">The sequence shown here is derived from an EMBL/GenBank/DDBJ whole genome shotgun (WGS) entry which is preliminary data.</text>
</comment>
<dbReference type="EMBL" id="MU394295">
    <property type="protein sequence ID" value="KAI6089418.1"/>
    <property type="molecule type" value="Genomic_DNA"/>
</dbReference>
<sequence>MYRALILAALLRSSAALLVANGSPCETKCGNVLSSTTDDMIVCDEGAYTSSSNGQVFEACVGCETTSGYSITQGQQETSDLQYMLYNMRYATNMCLYEENTSPCITSFACANIKSAIEFGNLSSSSGEYDYCDKWTTYNLDKCHDCLRFSNEHYLSNFISILDGACRLKLEPPATLPLQGNVFSTDVVNVTDPTPTATFAPTGLTGPLDSGAIAGIVIGGLVVLLAIVGCGIVLNGKRRRKAYLRRREQVSKNWPQGPGGGEMFETPISQKPLRGWEDSPTSAATQTTFPPYFSPYASQYNSPVSAVEGPSHMAWPAAEKTTQQNIGVAISPDREVAAGSPWGDDRKGKEKDIVGNDGYELQEGVNSPGGGYGYPGFPIPPPPPLPTHQAPVLSHPGYGRHGVAPQSRRASHAEEGDLPGGAL</sequence>
<protein>
    <submittedName>
        <fullName evidence="1">Uncharacterized protein</fullName>
    </submittedName>
</protein>
<proteinExistence type="predicted"/>
<accession>A0ACC0D9T5</accession>
<keyword evidence="2" id="KW-1185">Reference proteome</keyword>
<dbReference type="Proteomes" id="UP001497680">
    <property type="component" value="Unassembled WGS sequence"/>
</dbReference>
<organism evidence="1 2">
    <name type="scientific">Hypoxylon rubiginosum</name>
    <dbReference type="NCBI Taxonomy" id="110542"/>
    <lineage>
        <taxon>Eukaryota</taxon>
        <taxon>Fungi</taxon>
        <taxon>Dikarya</taxon>
        <taxon>Ascomycota</taxon>
        <taxon>Pezizomycotina</taxon>
        <taxon>Sordariomycetes</taxon>
        <taxon>Xylariomycetidae</taxon>
        <taxon>Xylariales</taxon>
        <taxon>Hypoxylaceae</taxon>
        <taxon>Hypoxylon</taxon>
    </lineage>
</organism>
<gene>
    <name evidence="1" type="ORF">F4821DRAFT_55625</name>
</gene>
<evidence type="ECO:0000313" key="1">
    <source>
        <dbReference type="EMBL" id="KAI6089418.1"/>
    </source>
</evidence>
<evidence type="ECO:0000313" key="2">
    <source>
        <dbReference type="Proteomes" id="UP001497680"/>
    </source>
</evidence>
<name>A0ACC0D9T5_9PEZI</name>